<evidence type="ECO:0000256" key="3">
    <source>
        <dbReference type="ARBA" id="ARBA00022741"/>
    </source>
</evidence>
<dbReference type="InterPro" id="IPR045851">
    <property type="entry name" value="AMP-bd_C_sf"/>
</dbReference>
<dbReference type="InterPro" id="IPR020845">
    <property type="entry name" value="AMP-binding_CS"/>
</dbReference>
<dbReference type="PROSITE" id="PS00455">
    <property type="entry name" value="AMP_BINDING"/>
    <property type="match status" value="1"/>
</dbReference>
<dbReference type="EMBL" id="VMNK01000014">
    <property type="protein sequence ID" value="TVO53985.1"/>
    <property type="molecule type" value="Genomic_DNA"/>
</dbReference>
<keyword evidence="9" id="KW-1185">Reference proteome</keyword>
<dbReference type="GO" id="GO:0006629">
    <property type="term" value="P:lipid metabolic process"/>
    <property type="evidence" value="ECO:0007669"/>
    <property type="project" value="InterPro"/>
</dbReference>
<organism evidence="8 9">
    <name type="scientific">Denitromonas halophila</name>
    <dbReference type="NCBI Taxonomy" id="1629404"/>
    <lineage>
        <taxon>Bacteria</taxon>
        <taxon>Pseudomonadati</taxon>
        <taxon>Pseudomonadota</taxon>
        <taxon>Betaproteobacteria</taxon>
        <taxon>Rhodocyclales</taxon>
        <taxon>Zoogloeaceae</taxon>
        <taxon>Denitromonas</taxon>
    </lineage>
</organism>
<gene>
    <name evidence="8" type="ORF">FHP91_14490</name>
</gene>
<feature type="domain" description="AMP-binding enzyme C-terminal" evidence="6">
    <location>
        <begin position="549"/>
        <end position="618"/>
    </location>
</feature>
<evidence type="ECO:0000259" key="5">
    <source>
        <dbReference type="Pfam" id="PF00501"/>
    </source>
</evidence>
<evidence type="ECO:0000313" key="8">
    <source>
        <dbReference type="EMBL" id="TVO53985.1"/>
    </source>
</evidence>
<dbReference type="CDD" id="cd05943">
    <property type="entry name" value="AACS"/>
    <property type="match status" value="1"/>
</dbReference>
<comment type="caution">
    <text evidence="8">The sequence shown here is derived from an EMBL/GenBank/DDBJ whole genome shotgun (WGS) entry which is preliminary data.</text>
</comment>
<dbReference type="Pfam" id="PF13193">
    <property type="entry name" value="AMP-binding_C"/>
    <property type="match status" value="1"/>
</dbReference>
<dbReference type="Pfam" id="PF16177">
    <property type="entry name" value="ACAS_N"/>
    <property type="match status" value="1"/>
</dbReference>
<keyword evidence="3" id="KW-0547">Nucleotide-binding</keyword>
<keyword evidence="2 8" id="KW-0436">Ligase</keyword>
<feature type="domain" description="Acetyl-coenzyme A synthetase N-terminal" evidence="7">
    <location>
        <begin position="43"/>
        <end position="97"/>
    </location>
</feature>
<evidence type="ECO:0000259" key="6">
    <source>
        <dbReference type="Pfam" id="PF13193"/>
    </source>
</evidence>
<reference evidence="8 9" key="1">
    <citation type="submission" date="2019-07" db="EMBL/GenBank/DDBJ databases">
        <title>The pathways for chlorine oxyanion respiration interact through the shared metabolite chlorate.</title>
        <authorList>
            <person name="Barnum T.P."/>
            <person name="Cheng Y."/>
            <person name="Hill K.A."/>
            <person name="Lucas L.N."/>
            <person name="Carlson H.K."/>
            <person name="Coates J.D."/>
        </authorList>
    </citation>
    <scope>NUCLEOTIDE SEQUENCE [LARGE SCALE GENOMIC DNA]</scope>
    <source>
        <strain evidence="8 9">SFB-3</strain>
    </source>
</reference>
<dbReference type="PANTHER" id="PTHR42921:SF1">
    <property type="entry name" value="ACETOACETYL-COA SYNTHETASE"/>
    <property type="match status" value="1"/>
</dbReference>
<proteinExistence type="inferred from homology"/>
<name>A0A557QM53_9RHOO</name>
<keyword evidence="4" id="KW-0067">ATP-binding</keyword>
<comment type="similarity">
    <text evidence="1">Belongs to the ATP-dependent AMP-binding enzyme family.</text>
</comment>
<dbReference type="Gene3D" id="3.30.300.30">
    <property type="match status" value="1"/>
</dbReference>
<dbReference type="InterPro" id="IPR025110">
    <property type="entry name" value="AMP-bd_C"/>
</dbReference>
<dbReference type="Pfam" id="PF00501">
    <property type="entry name" value="AMP-binding"/>
    <property type="match status" value="1"/>
</dbReference>
<dbReference type="InterPro" id="IPR032387">
    <property type="entry name" value="ACAS_N"/>
</dbReference>
<evidence type="ECO:0000256" key="4">
    <source>
        <dbReference type="ARBA" id="ARBA00022840"/>
    </source>
</evidence>
<dbReference type="SUPFAM" id="SSF56801">
    <property type="entry name" value="Acetyl-CoA synthetase-like"/>
    <property type="match status" value="1"/>
</dbReference>
<dbReference type="InterPro" id="IPR042099">
    <property type="entry name" value="ANL_N_sf"/>
</dbReference>
<dbReference type="Gene3D" id="3.40.50.12780">
    <property type="entry name" value="N-terminal domain of ligase-like"/>
    <property type="match status" value="1"/>
</dbReference>
<dbReference type="Proteomes" id="UP000319502">
    <property type="component" value="Unassembled WGS sequence"/>
</dbReference>
<feature type="domain" description="AMP-dependent synthetase/ligase" evidence="5">
    <location>
        <begin position="106"/>
        <end position="477"/>
    </location>
</feature>
<dbReference type="NCBIfam" id="NF002937">
    <property type="entry name" value="PRK03584.1"/>
    <property type="match status" value="1"/>
</dbReference>
<dbReference type="PANTHER" id="PTHR42921">
    <property type="entry name" value="ACETOACETYL-COA SYNTHETASE"/>
    <property type="match status" value="1"/>
</dbReference>
<dbReference type="GO" id="GO:0030729">
    <property type="term" value="F:acetoacetate-CoA ligase activity"/>
    <property type="evidence" value="ECO:0007669"/>
    <property type="project" value="UniProtKB-EC"/>
</dbReference>
<dbReference type="RefSeq" id="WP_144310264.1">
    <property type="nucleotide sequence ID" value="NZ_VMNK01000014.1"/>
</dbReference>
<evidence type="ECO:0000313" key="9">
    <source>
        <dbReference type="Proteomes" id="UP000319502"/>
    </source>
</evidence>
<dbReference type="OrthoDB" id="9766486at2"/>
<dbReference type="EC" id="6.2.1.16" evidence="8"/>
<evidence type="ECO:0000256" key="1">
    <source>
        <dbReference type="ARBA" id="ARBA00006432"/>
    </source>
</evidence>
<accession>A0A557QM53</accession>
<evidence type="ECO:0000256" key="2">
    <source>
        <dbReference type="ARBA" id="ARBA00022598"/>
    </source>
</evidence>
<dbReference type="AlphaFoldDB" id="A0A557QM53"/>
<dbReference type="NCBIfam" id="TIGR01217">
    <property type="entry name" value="ac_ac_CoA_syn"/>
    <property type="match status" value="1"/>
</dbReference>
<sequence>MSEARNLDQPLWTPTAERISESQMTAFREHANTRWGLDLGNFEALHAWSVDQPEQFWQSVWSFGEVVGEQGATVLVDGDRMPGARWFPEARLNYAQNLLRRRDGGEALVFWGEDKVKLRYTWGELYREVAHFAAALREMGIAPGDRVAAYMPNMPQTIVAMLAASSIGAIFTSASPDFGEQGVLDRFGQTEPKVLITVDGYYYNGKAVDCHDKVATIVAGLPSLKRVVVVPYLKAEPVLDGIAHSRSWGAFLKPHLAATEIEFAQLPFDHPLYIMYSSGTTGVPKCIVHCAGGALLQHIKEHRLHSDVKPGDRVFYFTTCGWMMWNWLVSGLAVEATLLLFDGSPFVDEGDILFDYADAEHMTHFGTSAKFIDHLAKLGRRPKDTHKLDTVRAIMSTGSPLVPEGFDYVYEAIKSDVCLSSISGGTDILSCFVLGNPVLPVWRGEIQCKGLGMAIEVFDDEGKPVRGDKGELVCTKPFPVMPIGFWNDPDNAKYHAAYFERFDNIWCHGDFCEVTEHGGLIIHGRSDATLNPGGVRIGTAEIYRQVEKLDEILESIVIGQDWENDVRVVLFVKLREGIVLDEALIKKIKQTIRANTTPRHVPAQVVAVDDIPRTRSGKIVELAVRNVVHGRPVKNVEALANPDALNFYRGRKELEQ</sequence>
<dbReference type="InterPro" id="IPR000873">
    <property type="entry name" value="AMP-dep_synth/lig_dom"/>
</dbReference>
<evidence type="ECO:0000259" key="7">
    <source>
        <dbReference type="Pfam" id="PF16177"/>
    </source>
</evidence>
<dbReference type="GO" id="GO:0005524">
    <property type="term" value="F:ATP binding"/>
    <property type="evidence" value="ECO:0007669"/>
    <property type="project" value="UniProtKB-KW"/>
</dbReference>
<dbReference type="InterPro" id="IPR005914">
    <property type="entry name" value="Acac_CoA_synth"/>
</dbReference>
<protein>
    <submittedName>
        <fullName evidence="8">Acetoacetate--CoA ligase</fullName>
        <ecNumber evidence="8">6.2.1.16</ecNumber>
    </submittedName>
</protein>